<evidence type="ECO:0000313" key="1">
    <source>
        <dbReference type="EMBL" id="GMR56852.1"/>
    </source>
</evidence>
<proteinExistence type="predicted"/>
<name>A0AAN5D6C5_9BILA</name>
<dbReference type="EMBL" id="BTRK01000006">
    <property type="protein sequence ID" value="GMR56852.1"/>
    <property type="molecule type" value="Genomic_DNA"/>
</dbReference>
<keyword evidence="2" id="KW-1185">Reference proteome</keyword>
<comment type="caution">
    <text evidence="1">The sequence shown here is derived from an EMBL/GenBank/DDBJ whole genome shotgun (WGS) entry which is preliminary data.</text>
</comment>
<accession>A0AAN5D6C5</accession>
<dbReference type="AlphaFoldDB" id="A0AAN5D6C5"/>
<feature type="non-terminal residue" evidence="1">
    <location>
        <position position="116"/>
    </location>
</feature>
<gene>
    <name evidence="1" type="ORF">PMAYCL1PPCAC_27047</name>
</gene>
<dbReference type="Proteomes" id="UP001328107">
    <property type="component" value="Unassembled WGS sequence"/>
</dbReference>
<evidence type="ECO:0000313" key="2">
    <source>
        <dbReference type="Proteomes" id="UP001328107"/>
    </source>
</evidence>
<sequence>QEEAEGDDVELVLSLLLLDRVQLTESSRERWIPESIDHETLDLTQFLVRSIDGCLLTHSTVRLEFLGPAVESPVHFTHEREGFPLGGIRWKTYLDIAAGLVIFSRHLLRCSSRISR</sequence>
<organism evidence="1 2">
    <name type="scientific">Pristionchus mayeri</name>
    <dbReference type="NCBI Taxonomy" id="1317129"/>
    <lineage>
        <taxon>Eukaryota</taxon>
        <taxon>Metazoa</taxon>
        <taxon>Ecdysozoa</taxon>
        <taxon>Nematoda</taxon>
        <taxon>Chromadorea</taxon>
        <taxon>Rhabditida</taxon>
        <taxon>Rhabditina</taxon>
        <taxon>Diplogasteromorpha</taxon>
        <taxon>Diplogasteroidea</taxon>
        <taxon>Neodiplogasteridae</taxon>
        <taxon>Pristionchus</taxon>
    </lineage>
</organism>
<feature type="non-terminal residue" evidence="1">
    <location>
        <position position="1"/>
    </location>
</feature>
<protein>
    <submittedName>
        <fullName evidence="1">Uncharacterized protein</fullName>
    </submittedName>
</protein>
<reference evidence="2" key="1">
    <citation type="submission" date="2022-10" db="EMBL/GenBank/DDBJ databases">
        <title>Genome assembly of Pristionchus species.</title>
        <authorList>
            <person name="Yoshida K."/>
            <person name="Sommer R.J."/>
        </authorList>
    </citation>
    <scope>NUCLEOTIDE SEQUENCE [LARGE SCALE GENOMIC DNA]</scope>
    <source>
        <strain evidence="2">RS5460</strain>
    </source>
</reference>